<comment type="caution">
    <text evidence="1">The sequence shown here is derived from an EMBL/GenBank/DDBJ whole genome shotgun (WGS) entry which is preliminary data.</text>
</comment>
<dbReference type="Proteomes" id="UP000189462">
    <property type="component" value="Unassembled WGS sequence"/>
</dbReference>
<proteinExistence type="predicted"/>
<evidence type="ECO:0008006" key="3">
    <source>
        <dbReference type="Google" id="ProtNLM"/>
    </source>
</evidence>
<dbReference type="AlphaFoldDB" id="A0A1V3N6S6"/>
<evidence type="ECO:0000313" key="2">
    <source>
        <dbReference type="Proteomes" id="UP000189462"/>
    </source>
</evidence>
<name>A0A1V3N6S6_9GAMM</name>
<dbReference type="OrthoDB" id="5790761at2"/>
<dbReference type="InterPro" id="IPR011990">
    <property type="entry name" value="TPR-like_helical_dom_sf"/>
</dbReference>
<protein>
    <recommendedName>
        <fullName evidence="3">Tetratricopeptide repeat protein</fullName>
    </recommendedName>
</protein>
<organism evidence="1 2">
    <name type="scientific">Thioalkalivibrio denitrificans</name>
    <dbReference type="NCBI Taxonomy" id="108003"/>
    <lineage>
        <taxon>Bacteria</taxon>
        <taxon>Pseudomonadati</taxon>
        <taxon>Pseudomonadota</taxon>
        <taxon>Gammaproteobacteria</taxon>
        <taxon>Chromatiales</taxon>
        <taxon>Ectothiorhodospiraceae</taxon>
        <taxon>Thioalkalivibrio</taxon>
    </lineage>
</organism>
<dbReference type="SUPFAM" id="SSF48452">
    <property type="entry name" value="TPR-like"/>
    <property type="match status" value="1"/>
</dbReference>
<gene>
    <name evidence="1" type="ORF">B1C78_17280</name>
</gene>
<sequence length="542" mass="60270">ALATLDRQVPDRLAHPERWMARERARLEILGMEGRWQAVVDRAARLPGGLPLDFVIWVRSREAHALLALERPTEARALLRDLIWFSGDAVPASWHDAWRRMLAEAYRMEGLPADALSTLRRLRQDRGAEADIPLPLEARILMDQDRHDEAAGLLEGTELPEGMALRWLALLHSEQASPEQVRQSMNEAALGDDVSDGDRARYLAVAAEAALRMADPVVRADTLEAAFGLQHLVREENSGFGLPADALWEAWLVLGEAAGNERQLLMGDDEAWLAAAAEVEPEAAVTGRALLAVVALRSRDEEVRAHAHHLLAEHVLTLQHGDRVLEMLYLDGRRFGAAEQVPVTVRNLLAEQAMGRGELDTASALMAGVALPPEGADPFDWGLRRARLLILGGQEEAGIDGLYDVLAGVRSLESDAADRFLQVLFDLQTVRRHDAAIHLFRAMAPRLEDPRQVREVLYWEADSHRALGEYEQAARLYLRSAAMGNGLSDPWGMTARFQAAQALADAGLVADARTLYTELLRITRDPERRVVLRQRLQELELR</sequence>
<accession>A0A1V3N6S6</accession>
<dbReference type="RefSeq" id="WP_077280377.1">
    <property type="nucleotide sequence ID" value="NZ_MVBK01000159.1"/>
</dbReference>
<keyword evidence="2" id="KW-1185">Reference proteome</keyword>
<dbReference type="Gene3D" id="1.25.40.10">
    <property type="entry name" value="Tetratricopeptide repeat domain"/>
    <property type="match status" value="1"/>
</dbReference>
<evidence type="ECO:0000313" key="1">
    <source>
        <dbReference type="EMBL" id="OOG20522.1"/>
    </source>
</evidence>
<feature type="non-terminal residue" evidence="1">
    <location>
        <position position="1"/>
    </location>
</feature>
<reference evidence="1 2" key="1">
    <citation type="submission" date="2017-02" db="EMBL/GenBank/DDBJ databases">
        <title>Genomic diversity within the haloalkaliphilic genus Thioalkalivibrio.</title>
        <authorList>
            <person name="Ahn A.-C."/>
            <person name="Meier-Kolthoff J."/>
            <person name="Overmars L."/>
            <person name="Richter M."/>
            <person name="Woyke T."/>
            <person name="Sorokin D.Y."/>
            <person name="Muyzer G."/>
        </authorList>
    </citation>
    <scope>NUCLEOTIDE SEQUENCE [LARGE SCALE GENOMIC DNA]</scope>
    <source>
        <strain evidence="1 2">ALJD</strain>
    </source>
</reference>
<dbReference type="EMBL" id="MVBK01000159">
    <property type="protein sequence ID" value="OOG20522.1"/>
    <property type="molecule type" value="Genomic_DNA"/>
</dbReference>